<dbReference type="OrthoDB" id="548867at2759"/>
<dbReference type="Proteomes" id="UP000308768">
    <property type="component" value="Unassembled WGS sequence"/>
</dbReference>
<dbReference type="Pfam" id="PF03969">
    <property type="entry name" value="AFG1_ATPase"/>
    <property type="match status" value="1"/>
</dbReference>
<dbReference type="GO" id="GO:0005739">
    <property type="term" value="C:mitochondrion"/>
    <property type="evidence" value="ECO:0007669"/>
    <property type="project" value="TreeGrafter"/>
</dbReference>
<evidence type="ECO:0000256" key="1">
    <source>
        <dbReference type="ARBA" id="ARBA00022741"/>
    </source>
</evidence>
<dbReference type="PANTHER" id="PTHR12169:SF2">
    <property type="entry name" value="AFG1P"/>
    <property type="match status" value="1"/>
</dbReference>
<protein>
    <submittedName>
        <fullName evidence="4">Uncharacterized protein</fullName>
    </submittedName>
</protein>
<evidence type="ECO:0000256" key="3">
    <source>
        <dbReference type="SAM" id="MobiDB-lite"/>
    </source>
</evidence>
<dbReference type="PANTHER" id="PTHR12169">
    <property type="entry name" value="ATPASE N2B"/>
    <property type="match status" value="1"/>
</dbReference>
<gene>
    <name evidence="4" type="ORF">B0A49_12432</name>
</gene>
<keyword evidence="1" id="KW-0547">Nucleotide-binding</keyword>
<feature type="compositionally biased region" description="Polar residues" evidence="3">
    <location>
        <begin position="332"/>
        <end position="343"/>
    </location>
</feature>
<proteinExistence type="predicted"/>
<feature type="compositionally biased region" description="Basic and acidic residues" evidence="3">
    <location>
        <begin position="371"/>
        <end position="386"/>
    </location>
</feature>
<organism evidence="4 5">
    <name type="scientific">Cryomyces minteri</name>
    <dbReference type="NCBI Taxonomy" id="331657"/>
    <lineage>
        <taxon>Eukaryota</taxon>
        <taxon>Fungi</taxon>
        <taxon>Dikarya</taxon>
        <taxon>Ascomycota</taxon>
        <taxon>Pezizomycotina</taxon>
        <taxon>Dothideomycetes</taxon>
        <taxon>Dothideomycetes incertae sedis</taxon>
        <taxon>Cryomyces</taxon>
    </lineage>
</organism>
<evidence type="ECO:0000256" key="2">
    <source>
        <dbReference type="ARBA" id="ARBA00022840"/>
    </source>
</evidence>
<reference evidence="4 5" key="1">
    <citation type="submission" date="2017-03" db="EMBL/GenBank/DDBJ databases">
        <title>Genomes of endolithic fungi from Antarctica.</title>
        <authorList>
            <person name="Coleine C."/>
            <person name="Masonjones S."/>
            <person name="Stajich J.E."/>
        </authorList>
    </citation>
    <scope>NUCLEOTIDE SEQUENCE [LARGE SCALE GENOMIC DNA]</scope>
    <source>
        <strain evidence="4 5">CCFEE 5187</strain>
    </source>
</reference>
<dbReference type="GO" id="GO:0005524">
    <property type="term" value="F:ATP binding"/>
    <property type="evidence" value="ECO:0007669"/>
    <property type="project" value="UniProtKB-KW"/>
</dbReference>
<accession>A0A4U0V9Z8</accession>
<dbReference type="InterPro" id="IPR005654">
    <property type="entry name" value="ATPase_AFG1-like"/>
</dbReference>
<name>A0A4U0V9Z8_9PEZI</name>
<dbReference type="EMBL" id="NAJN01002989">
    <property type="protein sequence ID" value="TKA45687.1"/>
    <property type="molecule type" value="Genomic_DNA"/>
</dbReference>
<keyword evidence="5" id="KW-1185">Reference proteome</keyword>
<dbReference type="GO" id="GO:0016887">
    <property type="term" value="F:ATP hydrolysis activity"/>
    <property type="evidence" value="ECO:0007669"/>
    <property type="project" value="InterPro"/>
</dbReference>
<keyword evidence="2" id="KW-0067">ATP-binding</keyword>
<evidence type="ECO:0000313" key="5">
    <source>
        <dbReference type="Proteomes" id="UP000308768"/>
    </source>
</evidence>
<comment type="caution">
    <text evidence="4">The sequence shown here is derived from an EMBL/GenBank/DDBJ whole genome shotgun (WGS) entry which is preliminary data.</text>
</comment>
<dbReference type="AlphaFoldDB" id="A0A4U0V9Z8"/>
<sequence length="543" mass="61097">MSNLMTSFFHLGGVLIATSNRMPEELAKAAGMEFGPPPSRLESLTWRLGMKPKVGLSDNMFAGQGEFAAFLQVLKARCEVWEMEGSRDYRRRDIEDVTQEPTEPAPVNQEEVEGPLIFSGVMDRQPESTPQMPSLLKVTAEIPNTTDKATEVTLPKNYFVQPPAEVGDEAIETYLRSYNAAMLASAGTEAAAANGIPWSPSSMRVYGRNVIIPRQYEGVCSWTFAELCGTSLGPADYITLASTYHTLMLTDVPVLTLLHKNEARRFITLLDALYEARCKLLVSAEAGPDDLFFPESRAPAFPGSPQTEQITEDAIRAETFSDLYQDAVSPFRPNTSSNDTSYSEPDYGYVPSPEPDYTHARLAEDALEDDPPNRRERGPIDPDDSRHRKGPNFAQTGIFTGEDERFAYKRARSRLWEMCGARWWARDEPDWWRPVSKGVRRWEVSQLEAMEEARRNEALELNAESARPSSIESMGDARSVDEKTDEVLFRHGASPFRRHMDPPPKFSWTHIWGTVKWGKKAGAWGQGVEGLEQRQKEKEKEKK</sequence>
<feature type="compositionally biased region" description="Basic and acidic residues" evidence="3">
    <location>
        <begin position="531"/>
        <end position="543"/>
    </location>
</feature>
<evidence type="ECO:0000313" key="4">
    <source>
        <dbReference type="EMBL" id="TKA45687.1"/>
    </source>
</evidence>
<feature type="region of interest" description="Disordered" evidence="3">
    <location>
        <begin position="328"/>
        <end position="396"/>
    </location>
</feature>
<feature type="region of interest" description="Disordered" evidence="3">
    <location>
        <begin position="523"/>
        <end position="543"/>
    </location>
</feature>